<dbReference type="PANTHER" id="PTHR13473:SF0">
    <property type="entry name" value="LARGE RIBOSOMAL SUBUNIT PROTEIN ML48"/>
    <property type="match status" value="1"/>
</dbReference>
<feature type="domain" description="VPS37 C-terminal" evidence="9">
    <location>
        <begin position="56"/>
        <end position="150"/>
    </location>
</feature>
<comment type="similarity">
    <text evidence="2">Belongs to the VPS37 family.</text>
</comment>
<evidence type="ECO:0000256" key="4">
    <source>
        <dbReference type="ARBA" id="ARBA00022753"/>
    </source>
</evidence>
<protein>
    <submittedName>
        <fullName evidence="11">VPS37 C-terminal domain-containing protein</fullName>
    </submittedName>
</protein>
<dbReference type="GO" id="GO:1990904">
    <property type="term" value="C:ribonucleoprotein complex"/>
    <property type="evidence" value="ECO:0007669"/>
    <property type="project" value="UniProtKB-KW"/>
</dbReference>
<dbReference type="SMART" id="SM01403">
    <property type="entry name" value="Ribosomal_S10"/>
    <property type="match status" value="1"/>
</dbReference>
<evidence type="ECO:0000256" key="5">
    <source>
        <dbReference type="ARBA" id="ARBA00022927"/>
    </source>
</evidence>
<proteinExistence type="inferred from homology"/>
<reference evidence="11" key="2">
    <citation type="submission" date="2017-02" db="UniProtKB">
        <authorList>
            <consortium name="WormBaseParasite"/>
        </authorList>
    </citation>
    <scope>IDENTIFICATION</scope>
</reference>
<dbReference type="GO" id="GO:0000813">
    <property type="term" value="C:ESCRT I complex"/>
    <property type="evidence" value="ECO:0007669"/>
    <property type="project" value="UniProtKB-ARBA"/>
</dbReference>
<dbReference type="STRING" id="6313.A0A0K0DHV8"/>
<evidence type="ECO:0000256" key="1">
    <source>
        <dbReference type="ARBA" id="ARBA00004177"/>
    </source>
</evidence>
<dbReference type="PROSITE" id="PS51314">
    <property type="entry name" value="VPS37_C"/>
    <property type="match status" value="1"/>
</dbReference>
<dbReference type="GO" id="GO:0005761">
    <property type="term" value="C:mitochondrial ribosome"/>
    <property type="evidence" value="ECO:0007669"/>
    <property type="project" value="InterPro"/>
</dbReference>
<keyword evidence="4" id="KW-0967">Endosome</keyword>
<dbReference type="InterPro" id="IPR009851">
    <property type="entry name" value="Mod_r"/>
</dbReference>
<evidence type="ECO:0000256" key="6">
    <source>
        <dbReference type="ARBA" id="ARBA00022980"/>
    </source>
</evidence>
<evidence type="ECO:0000313" key="10">
    <source>
        <dbReference type="Proteomes" id="UP000035642"/>
    </source>
</evidence>
<accession>A0A0K0DHV8</accession>
<dbReference type="Pfam" id="PF00338">
    <property type="entry name" value="Ribosomal_S10"/>
    <property type="match status" value="1"/>
</dbReference>
<dbReference type="AlphaFoldDB" id="A0A0K0DHV8"/>
<keyword evidence="3 8" id="KW-0813">Transport</keyword>
<dbReference type="Proteomes" id="UP000035642">
    <property type="component" value="Unassembled WGS sequence"/>
</dbReference>
<evidence type="ECO:0000256" key="7">
    <source>
        <dbReference type="ARBA" id="ARBA00023274"/>
    </source>
</evidence>
<keyword evidence="10" id="KW-1185">Reference proteome</keyword>
<evidence type="ECO:0000313" key="11">
    <source>
        <dbReference type="WBParaSite" id="ACAC_0001082001-mRNA-1"/>
    </source>
</evidence>
<dbReference type="Pfam" id="PF07200">
    <property type="entry name" value="Mod_r"/>
    <property type="match status" value="1"/>
</dbReference>
<dbReference type="GO" id="GO:0015031">
    <property type="term" value="P:protein transport"/>
    <property type="evidence" value="ECO:0007669"/>
    <property type="project" value="UniProtKB-UniRule"/>
</dbReference>
<sequence length="316" mass="36243">MYSGQSAYDSLIDVCLNSAMASVRTLSMEQLNELLYNESRLDSLIDNLPQIRCLPTEREAGLAQNKSLAEWNLAQETKLDQLRVQVRFVAAQEADDDAEGATKAFLSGAISAEQFLKDLLEKKTLAHLRKVKSDRLLTILRDQQYAQAAPSVPQRIVVLSLSPTIVECEHKYQVIFRYDLLNVRIQGYDFTYIEKFQSYIDRMARRFNFNVVESYAVAAQTQRVVVYKPNSTIVDNDINLALYDRVVRLSNVAAPHLQLFITLVETHLPIGVTVTFKQHEKADEDYRYIPDLLLKQKQEELKSLDNPIVRRNLGWE</sequence>
<organism evidence="10 11">
    <name type="scientific">Angiostrongylus cantonensis</name>
    <name type="common">Rat lungworm</name>
    <dbReference type="NCBI Taxonomy" id="6313"/>
    <lineage>
        <taxon>Eukaryota</taxon>
        <taxon>Metazoa</taxon>
        <taxon>Ecdysozoa</taxon>
        <taxon>Nematoda</taxon>
        <taxon>Chromadorea</taxon>
        <taxon>Rhabditida</taxon>
        <taxon>Rhabditina</taxon>
        <taxon>Rhabditomorpha</taxon>
        <taxon>Strongyloidea</taxon>
        <taxon>Metastrongylidae</taxon>
        <taxon>Angiostrongylus</taxon>
    </lineage>
</organism>
<evidence type="ECO:0000256" key="8">
    <source>
        <dbReference type="PROSITE-ProRule" id="PRU00646"/>
    </source>
</evidence>
<keyword evidence="6" id="KW-0689">Ribosomal protein</keyword>
<dbReference type="InterPro" id="IPR027486">
    <property type="entry name" value="Ribosomal_uS10_dom"/>
</dbReference>
<dbReference type="SUPFAM" id="SSF54999">
    <property type="entry name" value="Ribosomal protein S10"/>
    <property type="match status" value="1"/>
</dbReference>
<dbReference type="InterPro" id="IPR036838">
    <property type="entry name" value="Ribosomal_uS10_dom_sf"/>
</dbReference>
<name>A0A0K0DHV8_ANGCA</name>
<reference evidence="10" key="1">
    <citation type="submission" date="2012-09" db="EMBL/GenBank/DDBJ databases">
        <authorList>
            <person name="Martin A.A."/>
        </authorList>
    </citation>
    <scope>NUCLEOTIDE SEQUENCE</scope>
</reference>
<dbReference type="InterPro" id="IPR027487">
    <property type="entry name" value="Ribosomal_mL48"/>
</dbReference>
<keyword evidence="5 8" id="KW-0653">Protein transport</keyword>
<dbReference type="WBParaSite" id="ACAC_0001082001-mRNA-1">
    <property type="protein sequence ID" value="ACAC_0001082001-mRNA-1"/>
    <property type="gene ID" value="ACAC_0001082001"/>
</dbReference>
<evidence type="ECO:0000256" key="2">
    <source>
        <dbReference type="ARBA" id="ARBA00007617"/>
    </source>
</evidence>
<evidence type="ECO:0000256" key="3">
    <source>
        <dbReference type="ARBA" id="ARBA00022448"/>
    </source>
</evidence>
<evidence type="ECO:0000259" key="9">
    <source>
        <dbReference type="PROSITE" id="PS51314"/>
    </source>
</evidence>
<keyword evidence="7" id="KW-0687">Ribonucleoprotein</keyword>
<dbReference type="PANTHER" id="PTHR13473">
    <property type="entry name" value="MITOCHONDRIAL RIBOSOMAL PROTEIN L48"/>
    <property type="match status" value="1"/>
</dbReference>
<comment type="subcellular location">
    <subcellularLocation>
        <location evidence="1">Endosome</location>
    </subcellularLocation>
</comment>